<dbReference type="InterPro" id="IPR038494">
    <property type="entry name" value="IGPD_sf"/>
</dbReference>
<evidence type="ECO:0000256" key="2">
    <source>
        <dbReference type="ARBA" id="ARBA00016664"/>
    </source>
</evidence>
<evidence type="ECO:0000256" key="3">
    <source>
        <dbReference type="ARBA" id="ARBA00022605"/>
    </source>
</evidence>
<dbReference type="GO" id="GO:0005737">
    <property type="term" value="C:cytoplasm"/>
    <property type="evidence" value="ECO:0007669"/>
    <property type="project" value="UniProtKB-SubCell"/>
</dbReference>
<dbReference type="InterPro" id="IPR020565">
    <property type="entry name" value="ImidazoleglycerP_deHydtase_CS"/>
</dbReference>
<dbReference type="UniPathway" id="UPA00031">
    <property type="reaction ID" value="UER00011"/>
</dbReference>
<keyword evidence="4 6" id="KW-0368">Histidine biosynthesis</keyword>
<proteinExistence type="inferred from homology"/>
<evidence type="ECO:0000256" key="7">
    <source>
        <dbReference type="RuleBase" id="RU000599"/>
    </source>
</evidence>
<dbReference type="PROSITE" id="PS00954">
    <property type="entry name" value="IGP_DEHYDRATASE_1"/>
    <property type="match status" value="1"/>
</dbReference>
<evidence type="ECO:0000256" key="6">
    <source>
        <dbReference type="HAMAP-Rule" id="MF_00076"/>
    </source>
</evidence>
<evidence type="ECO:0000256" key="5">
    <source>
        <dbReference type="ARBA" id="ARBA00023239"/>
    </source>
</evidence>
<evidence type="ECO:0000313" key="9">
    <source>
        <dbReference type="Proteomes" id="UP000324781"/>
    </source>
</evidence>
<dbReference type="FunFam" id="3.30.230.40:FF:000003">
    <property type="entry name" value="Imidazoleglycerol-phosphate dehydratase HisB"/>
    <property type="match status" value="1"/>
</dbReference>
<dbReference type="PANTHER" id="PTHR23133">
    <property type="entry name" value="IMIDAZOLEGLYCEROL-PHOSPHATE DEHYDRATASE HIS7"/>
    <property type="match status" value="1"/>
</dbReference>
<organism evidence="8 9">
    <name type="scientific">Thermoclostridium caenicola</name>
    <dbReference type="NCBI Taxonomy" id="659425"/>
    <lineage>
        <taxon>Bacteria</taxon>
        <taxon>Bacillati</taxon>
        <taxon>Bacillota</taxon>
        <taxon>Clostridia</taxon>
        <taxon>Eubacteriales</taxon>
        <taxon>Oscillospiraceae</taxon>
        <taxon>Thermoclostridium</taxon>
    </lineage>
</organism>
<keyword evidence="9" id="KW-1185">Reference proteome</keyword>
<dbReference type="Pfam" id="PF00475">
    <property type="entry name" value="IGPD"/>
    <property type="match status" value="1"/>
</dbReference>
<dbReference type="NCBIfam" id="NF002114">
    <property type="entry name" value="PRK00951.2-4"/>
    <property type="match status" value="1"/>
</dbReference>
<keyword evidence="6" id="KW-0963">Cytoplasm</keyword>
<dbReference type="InterPro" id="IPR000807">
    <property type="entry name" value="ImidazoleglycerolP_deHydtase"/>
</dbReference>
<dbReference type="SUPFAM" id="SSF54211">
    <property type="entry name" value="Ribosomal protein S5 domain 2-like"/>
    <property type="match status" value="2"/>
</dbReference>
<sequence>MRRAEVARKTKETDIRLVLNLDGEGRSNVASGIGFLDHMLCLLAGHGRFDLELSCTGDLNVDSHHTVEDIGIVLGKAISEALGSRESIRRYGSALIPMDESLAQVALDLSNRPFLVFNVPFSCPRVGEMDTEMFEEFFRALAVNAGMTLHISLLHGKNNHHMIEAVFKAFARALREAVTPDPSIKGVCSTKGVL</sequence>
<keyword evidence="3 6" id="KW-0028">Amino-acid biosynthesis</keyword>
<dbReference type="GO" id="GO:0000105">
    <property type="term" value="P:L-histidine biosynthetic process"/>
    <property type="evidence" value="ECO:0007669"/>
    <property type="project" value="UniProtKB-UniRule"/>
</dbReference>
<accession>A0A1M6C296</accession>
<protein>
    <recommendedName>
        <fullName evidence="2 6">Imidazoleglycerol-phosphate dehydratase</fullName>
        <shortName evidence="6">IGPD</shortName>
        <ecNumber evidence="6 7">4.2.1.19</ecNumber>
    </recommendedName>
</protein>
<dbReference type="EC" id="4.2.1.19" evidence="6 7"/>
<evidence type="ECO:0000256" key="1">
    <source>
        <dbReference type="ARBA" id="ARBA00005047"/>
    </source>
</evidence>
<dbReference type="NCBIfam" id="NF002111">
    <property type="entry name" value="PRK00951.2-1"/>
    <property type="match status" value="1"/>
</dbReference>
<dbReference type="OrthoDB" id="9790411at2"/>
<comment type="catalytic activity">
    <reaction evidence="6 7">
        <text>D-erythro-1-(imidazol-4-yl)glycerol 3-phosphate = 3-(imidazol-4-yl)-2-oxopropyl phosphate + H2O</text>
        <dbReference type="Rhea" id="RHEA:11040"/>
        <dbReference type="ChEBI" id="CHEBI:15377"/>
        <dbReference type="ChEBI" id="CHEBI:57766"/>
        <dbReference type="ChEBI" id="CHEBI:58278"/>
        <dbReference type="EC" id="4.2.1.19"/>
    </reaction>
</comment>
<dbReference type="Gene3D" id="3.30.230.40">
    <property type="entry name" value="Imidazole glycerol phosphate dehydratase, domain 1"/>
    <property type="match status" value="2"/>
</dbReference>
<dbReference type="InterPro" id="IPR020568">
    <property type="entry name" value="Ribosomal_Su5_D2-typ_SF"/>
</dbReference>
<comment type="pathway">
    <text evidence="1 6 7">Amino-acid biosynthesis; L-histidine biosynthesis; L-histidine from 5-phospho-alpha-D-ribose 1-diphosphate: step 6/9.</text>
</comment>
<dbReference type="AlphaFoldDB" id="A0A1M6C296"/>
<name>A0A1M6C296_9FIRM</name>
<dbReference type="FunFam" id="3.30.230.40:FF:000001">
    <property type="entry name" value="Imidazoleglycerol-phosphate dehydratase HisB"/>
    <property type="match status" value="1"/>
</dbReference>
<dbReference type="GO" id="GO:0004424">
    <property type="term" value="F:imidazoleglycerol-phosphate dehydratase activity"/>
    <property type="evidence" value="ECO:0007669"/>
    <property type="project" value="UniProtKB-UniRule"/>
</dbReference>
<dbReference type="PROSITE" id="PS00955">
    <property type="entry name" value="IGP_DEHYDRATASE_2"/>
    <property type="match status" value="1"/>
</dbReference>
<dbReference type="CDD" id="cd07914">
    <property type="entry name" value="IGPD"/>
    <property type="match status" value="1"/>
</dbReference>
<keyword evidence="5 6" id="KW-0456">Lyase</keyword>
<dbReference type="HAMAP" id="MF_00076">
    <property type="entry name" value="HisB"/>
    <property type="match status" value="1"/>
</dbReference>
<dbReference type="NCBIfam" id="NF002109">
    <property type="entry name" value="PRK00951.1-5"/>
    <property type="match status" value="1"/>
</dbReference>
<evidence type="ECO:0000256" key="4">
    <source>
        <dbReference type="ARBA" id="ARBA00023102"/>
    </source>
</evidence>
<dbReference type="PANTHER" id="PTHR23133:SF2">
    <property type="entry name" value="IMIDAZOLEGLYCEROL-PHOSPHATE DEHYDRATASE"/>
    <property type="match status" value="1"/>
</dbReference>
<dbReference type="NCBIfam" id="NF002107">
    <property type="entry name" value="PRK00951.1-2"/>
    <property type="match status" value="1"/>
</dbReference>
<comment type="subcellular location">
    <subcellularLocation>
        <location evidence="6 7">Cytoplasm</location>
    </subcellularLocation>
</comment>
<dbReference type="EMBL" id="FQZP01000004">
    <property type="protein sequence ID" value="SHI54828.1"/>
    <property type="molecule type" value="Genomic_DNA"/>
</dbReference>
<dbReference type="Proteomes" id="UP000324781">
    <property type="component" value="Unassembled WGS sequence"/>
</dbReference>
<gene>
    <name evidence="6" type="primary">hisB</name>
    <name evidence="8" type="ORF">SAMN05444373_100415</name>
</gene>
<reference evidence="8 9" key="1">
    <citation type="submission" date="2016-11" db="EMBL/GenBank/DDBJ databases">
        <authorList>
            <person name="Varghese N."/>
            <person name="Submissions S."/>
        </authorList>
    </citation>
    <scope>NUCLEOTIDE SEQUENCE [LARGE SCALE GENOMIC DNA]</scope>
    <source>
        <strain evidence="8 9">DSM 19027</strain>
    </source>
</reference>
<evidence type="ECO:0000313" key="8">
    <source>
        <dbReference type="EMBL" id="SHI54828.1"/>
    </source>
</evidence>
<comment type="similarity">
    <text evidence="6 7">Belongs to the imidazoleglycerol-phosphate dehydratase family.</text>
</comment>
<dbReference type="RefSeq" id="WP_149677690.1">
    <property type="nucleotide sequence ID" value="NZ_DAONMB010000038.1"/>
</dbReference>